<feature type="region of interest" description="Disordered" evidence="4">
    <location>
        <begin position="687"/>
        <end position="744"/>
    </location>
</feature>
<dbReference type="PROSITE" id="PS50088">
    <property type="entry name" value="ANK_REPEAT"/>
    <property type="match status" value="3"/>
</dbReference>
<gene>
    <name evidence="6" type="ORF">JMJ35_002723</name>
</gene>
<keyword evidence="2 3" id="KW-0040">ANK repeat</keyword>
<feature type="repeat" description="ANK" evidence="3">
    <location>
        <begin position="518"/>
        <end position="551"/>
    </location>
</feature>
<dbReference type="EMBL" id="JAFEKC020000004">
    <property type="protein sequence ID" value="KAK0515344.1"/>
    <property type="molecule type" value="Genomic_DNA"/>
</dbReference>
<evidence type="ECO:0000256" key="5">
    <source>
        <dbReference type="SAM" id="Phobius"/>
    </source>
</evidence>
<dbReference type="Pfam" id="PF00023">
    <property type="entry name" value="Ank"/>
    <property type="match status" value="1"/>
</dbReference>
<dbReference type="InterPro" id="IPR036770">
    <property type="entry name" value="Ankyrin_rpt-contain_sf"/>
</dbReference>
<keyword evidence="5" id="KW-1133">Transmembrane helix</keyword>
<dbReference type="Gene3D" id="1.25.40.20">
    <property type="entry name" value="Ankyrin repeat-containing domain"/>
    <property type="match status" value="1"/>
</dbReference>
<dbReference type="PROSITE" id="PS50297">
    <property type="entry name" value="ANK_REP_REGION"/>
    <property type="match status" value="3"/>
</dbReference>
<keyword evidence="1" id="KW-0677">Repeat</keyword>
<evidence type="ECO:0000313" key="7">
    <source>
        <dbReference type="Proteomes" id="UP001166286"/>
    </source>
</evidence>
<reference evidence="6" key="1">
    <citation type="submission" date="2023-03" db="EMBL/GenBank/DDBJ databases">
        <title>Complete genome of Cladonia borealis.</title>
        <authorList>
            <person name="Park H."/>
        </authorList>
    </citation>
    <scope>NUCLEOTIDE SEQUENCE</scope>
    <source>
        <strain evidence="6">ANT050790</strain>
    </source>
</reference>
<evidence type="ECO:0000256" key="3">
    <source>
        <dbReference type="PROSITE-ProRule" id="PRU00023"/>
    </source>
</evidence>
<name>A0AA39R7X7_9LECA</name>
<dbReference type="Pfam" id="PF12796">
    <property type="entry name" value="Ank_2"/>
    <property type="match status" value="1"/>
</dbReference>
<comment type="caution">
    <text evidence="6">The sequence shown here is derived from an EMBL/GenBank/DDBJ whole genome shotgun (WGS) entry which is preliminary data.</text>
</comment>
<dbReference type="PANTHER" id="PTHR24198:SF165">
    <property type="entry name" value="ANKYRIN REPEAT-CONTAINING PROTEIN-RELATED"/>
    <property type="match status" value="1"/>
</dbReference>
<organism evidence="6 7">
    <name type="scientific">Cladonia borealis</name>
    <dbReference type="NCBI Taxonomy" id="184061"/>
    <lineage>
        <taxon>Eukaryota</taxon>
        <taxon>Fungi</taxon>
        <taxon>Dikarya</taxon>
        <taxon>Ascomycota</taxon>
        <taxon>Pezizomycotina</taxon>
        <taxon>Lecanoromycetes</taxon>
        <taxon>OSLEUM clade</taxon>
        <taxon>Lecanoromycetidae</taxon>
        <taxon>Lecanorales</taxon>
        <taxon>Lecanorineae</taxon>
        <taxon>Cladoniaceae</taxon>
        <taxon>Cladonia</taxon>
    </lineage>
</organism>
<dbReference type="SUPFAM" id="SSF48403">
    <property type="entry name" value="Ankyrin repeat"/>
    <property type="match status" value="2"/>
</dbReference>
<evidence type="ECO:0000256" key="4">
    <source>
        <dbReference type="SAM" id="MobiDB-lite"/>
    </source>
</evidence>
<keyword evidence="5" id="KW-0812">Transmembrane</keyword>
<feature type="transmembrane region" description="Helical" evidence="5">
    <location>
        <begin position="766"/>
        <end position="784"/>
    </location>
</feature>
<keyword evidence="5" id="KW-0472">Membrane</keyword>
<proteinExistence type="predicted"/>
<protein>
    <recommendedName>
        <fullName evidence="8">Ankyrin</fullName>
    </recommendedName>
</protein>
<dbReference type="Proteomes" id="UP001166286">
    <property type="component" value="Unassembled WGS sequence"/>
</dbReference>
<dbReference type="InterPro" id="IPR002110">
    <property type="entry name" value="Ankyrin_rpt"/>
</dbReference>
<feature type="repeat" description="ANK" evidence="3">
    <location>
        <begin position="552"/>
        <end position="584"/>
    </location>
</feature>
<dbReference type="SMART" id="SM00248">
    <property type="entry name" value="ANK"/>
    <property type="match status" value="6"/>
</dbReference>
<evidence type="ECO:0000256" key="1">
    <source>
        <dbReference type="ARBA" id="ARBA00022737"/>
    </source>
</evidence>
<feature type="compositionally biased region" description="Polar residues" evidence="4">
    <location>
        <begin position="692"/>
        <end position="713"/>
    </location>
</feature>
<dbReference type="AlphaFoldDB" id="A0AA39R7X7"/>
<evidence type="ECO:0000313" key="6">
    <source>
        <dbReference type="EMBL" id="KAK0515344.1"/>
    </source>
</evidence>
<evidence type="ECO:0000256" key="2">
    <source>
        <dbReference type="ARBA" id="ARBA00023043"/>
    </source>
</evidence>
<keyword evidence="7" id="KW-1185">Reference proteome</keyword>
<accession>A0AA39R7X7</accession>
<sequence length="788" mass="86715">MDALSIIVSTIQIAGVVRTAIRKIQDIRHAQPQIHALANEVSDLTIILLELEKLTVALAPESQEIKRLRWLRVAGKAKAFLDELHSLRSELSTVLSAVTTSTSSRIEVDLQQIYLVSGNVATEQQKLRSEIQTAGKAQLAEIRQLNATMSTLQSGTATAAIVRSSNSSLGKIDAGIPTSDEPPVVGKNTIRAFPHNGSILFDSEKMSVVTAVGITTAHFSRSACTPWCACRCHKQRHWQSPSSFGGLLGSLFVGYSGLPIIRLQCDERSCKLRSQPMVYVSYFFPPWFLARAMSMVIASTPSAGPVVSLKMQRTIPGDSDIFTLAFARMGKVEKMKALFENGLASPYDVHYESGITPLHQVNVCRFLLQANADPFLEDRAHWTAADNAWAKIFAKSFPKEIETELHEMFSDTEYLERREFTMLQRIVLGLVGKDFKTELEASTKEINTRDSNGRTALFMAAERNDVHVVNLLLEYRADPNIICPDQGSPLHFAAIARGSCCIAPLLRHGASIEAMTSWRQTALHYVAAYKNDERPAKMLLEAGANTNSRDLDGITPLQWAVVSNGEKVVEVLLGSGADINNVDNSNNTAVRSAIIASRHMILSMLVDHGFSLEVPWFRDGTLLHELAYSADLQTMEIMQRVNLSHIPMDRLDSKGLIAFEVLQSREDLSAEITGAFARLVKSQALVPEPRPQDTSTSISKPSEIEVTSASGSNDDPPAEEGQDVVSDQHSKQGRNTGSARKRAARVENAGKLVRGTATNIKLQRDVLCIVLLAYVIALFCRSLWRVSR</sequence>
<evidence type="ECO:0008006" key="8">
    <source>
        <dbReference type="Google" id="ProtNLM"/>
    </source>
</evidence>
<feature type="repeat" description="ANK" evidence="3">
    <location>
        <begin position="452"/>
        <end position="484"/>
    </location>
</feature>
<dbReference type="PANTHER" id="PTHR24198">
    <property type="entry name" value="ANKYRIN REPEAT AND PROTEIN KINASE DOMAIN-CONTAINING PROTEIN"/>
    <property type="match status" value="1"/>
</dbReference>